<keyword evidence="3" id="KW-1185">Reference proteome</keyword>
<comment type="caution">
    <text evidence="2">The sequence shown here is derived from an EMBL/GenBank/DDBJ whole genome shotgun (WGS) entry which is preliminary data.</text>
</comment>
<sequence length="363" mass="40687">MASFLSLPVLKDVTECADFSLTVQPYIHQLYSLPSQVASIASSDSKLDALSAIYLNTNPLITGLFISLALAPIFLILSEINRNYSQVDRLWSILPGAYVAHFAAFAHLNGLPTQKLDNVLVFSTVWGARLTYNFWRKGGYQIGNEDYRWEIIKARIGPVAMFVMNVVFISTIQSLLLFAITTPAYILMLTSRFPGGDKMDMFDIILSRVLMALILVEVFADQQQWNYQQAKAAYLKTAKVPQGSQYTQEDLDRGFVVSGLWSWSRHPNFAAEQAIWLALYQWGCTSSSTFLNWTFVGAFSYLMIFQGSTPLGEEISAGKYPEYKDYQRLVGRFLPKLMPAGAKGDSVPEKLVTLKQASGNKKK</sequence>
<dbReference type="GO" id="GO:0016020">
    <property type="term" value="C:membrane"/>
    <property type="evidence" value="ECO:0007669"/>
    <property type="project" value="TreeGrafter"/>
</dbReference>
<feature type="transmembrane region" description="Helical" evidence="1">
    <location>
        <begin position="90"/>
        <end position="107"/>
    </location>
</feature>
<dbReference type="Proteomes" id="UP000298493">
    <property type="component" value="Unassembled WGS sequence"/>
</dbReference>
<evidence type="ECO:0000313" key="2">
    <source>
        <dbReference type="EMBL" id="TID24527.1"/>
    </source>
</evidence>
<keyword evidence="1" id="KW-0812">Transmembrane</keyword>
<feature type="transmembrane region" description="Helical" evidence="1">
    <location>
        <begin position="156"/>
        <end position="181"/>
    </location>
</feature>
<reference evidence="2 3" key="1">
    <citation type="submission" date="2019-04" db="EMBL/GenBank/DDBJ databases">
        <title>High contiguity whole genome sequence and gene annotation resource for two Venturia nashicola isolates.</title>
        <authorList>
            <person name="Prokchorchik M."/>
            <person name="Won K."/>
            <person name="Lee Y."/>
            <person name="Choi E.D."/>
            <person name="Segonzac C."/>
            <person name="Sohn K.H."/>
        </authorList>
    </citation>
    <scope>NUCLEOTIDE SEQUENCE [LARGE SCALE GENOMIC DNA]</scope>
    <source>
        <strain evidence="2 3">PRI2</strain>
    </source>
</reference>
<dbReference type="PANTHER" id="PTHR32251">
    <property type="entry name" value="3-OXO-5-ALPHA-STEROID 4-DEHYDROGENASE"/>
    <property type="match status" value="1"/>
</dbReference>
<feature type="transmembrane region" description="Helical" evidence="1">
    <location>
        <begin position="60"/>
        <end position="78"/>
    </location>
</feature>
<accession>A0A4Z1P6J5</accession>
<proteinExistence type="predicted"/>
<evidence type="ECO:0000313" key="3">
    <source>
        <dbReference type="Proteomes" id="UP000298493"/>
    </source>
</evidence>
<keyword evidence="1" id="KW-1133">Transmembrane helix</keyword>
<organism evidence="2 3">
    <name type="scientific">Venturia nashicola</name>
    <dbReference type="NCBI Taxonomy" id="86259"/>
    <lineage>
        <taxon>Eukaryota</taxon>
        <taxon>Fungi</taxon>
        <taxon>Dikarya</taxon>
        <taxon>Ascomycota</taxon>
        <taxon>Pezizomycotina</taxon>
        <taxon>Dothideomycetes</taxon>
        <taxon>Pleosporomycetidae</taxon>
        <taxon>Venturiales</taxon>
        <taxon>Venturiaceae</taxon>
        <taxon>Venturia</taxon>
    </lineage>
</organism>
<name>A0A4Z1P6J5_9PEZI</name>
<protein>
    <submittedName>
        <fullName evidence="2">DUF1295-domain-containing protein</fullName>
    </submittedName>
</protein>
<dbReference type="PANTHER" id="PTHR32251:SF23">
    <property type="entry name" value="3-OXO-5-ALPHA-STEROID 4-DEHYDROGENASE (DUF1295)"/>
    <property type="match status" value="1"/>
</dbReference>
<dbReference type="InterPro" id="IPR010721">
    <property type="entry name" value="UstE-like"/>
</dbReference>
<dbReference type="EMBL" id="SNSC02000005">
    <property type="protein sequence ID" value="TID24527.1"/>
    <property type="molecule type" value="Genomic_DNA"/>
</dbReference>
<keyword evidence="1" id="KW-0472">Membrane</keyword>
<dbReference type="Pfam" id="PF06966">
    <property type="entry name" value="DUF1295"/>
    <property type="match status" value="1"/>
</dbReference>
<evidence type="ECO:0000256" key="1">
    <source>
        <dbReference type="SAM" id="Phobius"/>
    </source>
</evidence>
<dbReference type="AlphaFoldDB" id="A0A4Z1P6J5"/>
<gene>
    <name evidence="2" type="ORF">E6O75_ATG02892</name>
</gene>
<dbReference type="Gene3D" id="1.20.120.1630">
    <property type="match status" value="1"/>
</dbReference>